<dbReference type="RefSeq" id="WP_183592375.1">
    <property type="nucleotide sequence ID" value="NZ_JACHWR010000002.1"/>
</dbReference>
<evidence type="ECO:0000256" key="5">
    <source>
        <dbReference type="ARBA" id="ARBA00022692"/>
    </source>
</evidence>
<keyword evidence="6 9" id="KW-1133">Transmembrane helix</keyword>
<accession>A0A7W4VVY0</accession>
<evidence type="ECO:0000256" key="3">
    <source>
        <dbReference type="ARBA" id="ARBA00022475"/>
    </source>
</evidence>
<feature type="transmembrane region" description="Helical" evidence="9">
    <location>
        <begin position="114"/>
        <end position="137"/>
    </location>
</feature>
<dbReference type="PANTHER" id="PTHR32196:SF21">
    <property type="entry name" value="ABC TRANSPORTER PERMEASE PROTEIN YPHD-RELATED"/>
    <property type="match status" value="1"/>
</dbReference>
<dbReference type="AlphaFoldDB" id="A0A7W4VVY0"/>
<reference evidence="10 11" key="1">
    <citation type="submission" date="2020-08" db="EMBL/GenBank/DDBJ databases">
        <title>Sequencing the genomes of 1000 actinobacteria strains.</title>
        <authorList>
            <person name="Klenk H.-P."/>
        </authorList>
    </citation>
    <scope>NUCLEOTIDE SEQUENCE [LARGE SCALE GENOMIC DNA]</scope>
    <source>
        <strain evidence="10 11">DSM 105498</strain>
    </source>
</reference>
<keyword evidence="7 9" id="KW-0472">Membrane</keyword>
<feature type="region of interest" description="Disordered" evidence="8">
    <location>
        <begin position="1"/>
        <end position="20"/>
    </location>
</feature>
<feature type="transmembrane region" description="Helical" evidence="9">
    <location>
        <begin position="64"/>
        <end position="85"/>
    </location>
</feature>
<dbReference type="GO" id="GO:0022857">
    <property type="term" value="F:transmembrane transporter activity"/>
    <property type="evidence" value="ECO:0007669"/>
    <property type="project" value="InterPro"/>
</dbReference>
<name>A0A7W4VVY0_9ACTN</name>
<feature type="transmembrane region" description="Helical" evidence="9">
    <location>
        <begin position="31"/>
        <end position="52"/>
    </location>
</feature>
<dbReference type="Pfam" id="PF02653">
    <property type="entry name" value="BPD_transp_2"/>
    <property type="match status" value="1"/>
</dbReference>
<dbReference type="EMBL" id="JACHWR010000002">
    <property type="protein sequence ID" value="MBB3042404.1"/>
    <property type="molecule type" value="Genomic_DNA"/>
</dbReference>
<evidence type="ECO:0000256" key="8">
    <source>
        <dbReference type="SAM" id="MobiDB-lite"/>
    </source>
</evidence>
<dbReference type="GO" id="GO:0005886">
    <property type="term" value="C:plasma membrane"/>
    <property type="evidence" value="ECO:0007669"/>
    <property type="project" value="UniProtKB-SubCell"/>
</dbReference>
<evidence type="ECO:0000313" key="10">
    <source>
        <dbReference type="EMBL" id="MBB3042404.1"/>
    </source>
</evidence>
<comment type="caution">
    <text evidence="10">The sequence shown here is derived from an EMBL/GenBank/DDBJ whole genome shotgun (WGS) entry which is preliminary data.</text>
</comment>
<feature type="transmembrane region" description="Helical" evidence="9">
    <location>
        <begin position="183"/>
        <end position="204"/>
    </location>
</feature>
<keyword evidence="4" id="KW-0997">Cell inner membrane</keyword>
<comment type="subcellular location">
    <subcellularLocation>
        <location evidence="1">Cell membrane</location>
        <topology evidence="1">Multi-pass membrane protein</topology>
    </subcellularLocation>
</comment>
<protein>
    <submittedName>
        <fullName evidence="10">Ribose/xylose/arabinose/galactoside ABC-type transport system permease subunit</fullName>
    </submittedName>
</protein>
<keyword evidence="3" id="KW-1003">Cell membrane</keyword>
<keyword evidence="5 9" id="KW-0812">Transmembrane</keyword>
<evidence type="ECO:0000313" key="11">
    <source>
        <dbReference type="Proteomes" id="UP000589626"/>
    </source>
</evidence>
<feature type="transmembrane region" description="Helical" evidence="9">
    <location>
        <begin position="144"/>
        <end position="163"/>
    </location>
</feature>
<feature type="transmembrane region" description="Helical" evidence="9">
    <location>
        <begin position="235"/>
        <end position="253"/>
    </location>
</feature>
<dbReference type="CDD" id="cd06579">
    <property type="entry name" value="TM_PBP1_transp_AraH_like"/>
    <property type="match status" value="1"/>
</dbReference>
<keyword evidence="11" id="KW-1185">Reference proteome</keyword>
<evidence type="ECO:0000256" key="1">
    <source>
        <dbReference type="ARBA" id="ARBA00004651"/>
    </source>
</evidence>
<dbReference type="Proteomes" id="UP000589626">
    <property type="component" value="Unassembled WGS sequence"/>
</dbReference>
<evidence type="ECO:0000256" key="6">
    <source>
        <dbReference type="ARBA" id="ARBA00022989"/>
    </source>
</evidence>
<evidence type="ECO:0000256" key="4">
    <source>
        <dbReference type="ARBA" id="ARBA00022519"/>
    </source>
</evidence>
<gene>
    <name evidence="10" type="ORF">FHU40_002222</name>
</gene>
<evidence type="ECO:0000256" key="2">
    <source>
        <dbReference type="ARBA" id="ARBA00022448"/>
    </source>
</evidence>
<keyword evidence="2" id="KW-0813">Transport</keyword>
<proteinExistence type="predicted"/>
<sequence>MNESTTAPAPERAPQPAVDDRRSAPLWRTLLSNRAAVNVAGIAVMVVIFASLQPNFLTTANLQTLLSSITILWVLALGLTFVLLLGGFDLSVGSNLALSGIALGWLFTSFDLPMVMVIVLTILFGALLGGGVNGFLIGRMQASFMVVTLGTLTLFRGLVNLASDTKTQPVTSELLDNLAFGKVAGIPITLILMVVTLLIAWYVLRFTYFGRDVYAVGGNAKAARLAGIRVSRTTVIVYAIAGGAAALGGVIQVARLGAASPLVGETIMFDAAAAVLLGGTSLRGGSGGVGGTAVGVVFLGVLSNGLAVSGVQSFWQQILSGCILASAAVADKIQRDGWRSLEFRLPGALARSGGRARADTSG</sequence>
<organism evidence="10 11">
    <name type="scientific">Nocardioides soli</name>
    <dbReference type="NCBI Taxonomy" id="1036020"/>
    <lineage>
        <taxon>Bacteria</taxon>
        <taxon>Bacillati</taxon>
        <taxon>Actinomycetota</taxon>
        <taxon>Actinomycetes</taxon>
        <taxon>Propionibacteriales</taxon>
        <taxon>Nocardioidaceae</taxon>
        <taxon>Nocardioides</taxon>
    </lineage>
</organism>
<feature type="transmembrane region" description="Helical" evidence="9">
    <location>
        <begin position="289"/>
        <end position="308"/>
    </location>
</feature>
<evidence type="ECO:0000256" key="7">
    <source>
        <dbReference type="ARBA" id="ARBA00023136"/>
    </source>
</evidence>
<dbReference type="PANTHER" id="PTHR32196">
    <property type="entry name" value="ABC TRANSPORTER PERMEASE PROTEIN YPHD-RELATED-RELATED"/>
    <property type="match status" value="1"/>
</dbReference>
<evidence type="ECO:0000256" key="9">
    <source>
        <dbReference type="SAM" id="Phobius"/>
    </source>
</evidence>
<dbReference type="InterPro" id="IPR001851">
    <property type="entry name" value="ABC_transp_permease"/>
</dbReference>